<evidence type="ECO:0000256" key="1">
    <source>
        <dbReference type="ARBA" id="ARBA00022686"/>
    </source>
</evidence>
<accession>A0A1I1N5K2</accession>
<gene>
    <name evidence="3" type="ORF">SAMN05421780_1123</name>
</gene>
<reference evidence="3 4" key="1">
    <citation type="submission" date="2016-10" db="EMBL/GenBank/DDBJ databases">
        <authorList>
            <person name="de Groot N.N."/>
        </authorList>
    </citation>
    <scope>NUCLEOTIDE SEQUENCE [LARGE SCALE GENOMIC DNA]</scope>
    <source>
        <strain evidence="3 4">DSM 6793</strain>
    </source>
</reference>
<evidence type="ECO:0000259" key="2">
    <source>
        <dbReference type="Pfam" id="PF02342"/>
    </source>
</evidence>
<dbReference type="Gene3D" id="2.60.60.30">
    <property type="entry name" value="sav2460 like domains"/>
    <property type="match status" value="1"/>
</dbReference>
<organism evidence="3 4">
    <name type="scientific">Flexibacter flexilis DSM 6793</name>
    <dbReference type="NCBI Taxonomy" id="927664"/>
    <lineage>
        <taxon>Bacteria</taxon>
        <taxon>Pseudomonadati</taxon>
        <taxon>Bacteroidota</taxon>
        <taxon>Cytophagia</taxon>
        <taxon>Cytophagales</taxon>
        <taxon>Flexibacteraceae</taxon>
        <taxon>Flexibacter</taxon>
    </lineage>
</organism>
<evidence type="ECO:0000313" key="3">
    <source>
        <dbReference type="EMBL" id="SFC90778.1"/>
    </source>
</evidence>
<keyword evidence="1" id="KW-0778">Tellurium resistance</keyword>
<dbReference type="CDD" id="cd06974">
    <property type="entry name" value="TerD_like"/>
    <property type="match status" value="1"/>
</dbReference>
<name>A0A1I1N5K2_9BACT</name>
<sequence length="211" mass="23284">MSISLNKKTGINLTKGKSISLEKAGRHLHQVCVGLNWGVIESKAFFGLLKSKDAVDLDGSVSAFDKDGQLLYTVYYHKTISKDRAVRHSGDDLTGDASGDDGRDNEIIQIDLPKVMPEVQTIVFFLNSYKGQDFASIPYSKIRIFEGNNTEVRDVLATFNLSAEQAFAGCVAMIMGKLVRRGNGWDFIAIGEGANTQRIDDTITLIQEKYL</sequence>
<feature type="domain" description="TerD" evidence="2">
    <location>
        <begin position="11"/>
        <end position="196"/>
    </location>
</feature>
<dbReference type="STRING" id="927664.SAMN05421780_1123"/>
<evidence type="ECO:0000313" key="4">
    <source>
        <dbReference type="Proteomes" id="UP000199514"/>
    </source>
</evidence>
<dbReference type="GO" id="GO:0046690">
    <property type="term" value="P:response to tellurium ion"/>
    <property type="evidence" value="ECO:0007669"/>
    <property type="project" value="UniProtKB-KW"/>
</dbReference>
<dbReference type="AlphaFoldDB" id="A0A1I1N5K2"/>
<dbReference type="OrthoDB" id="978360at2"/>
<dbReference type="Pfam" id="PF02342">
    <property type="entry name" value="TerD"/>
    <property type="match status" value="1"/>
</dbReference>
<dbReference type="InterPro" id="IPR051324">
    <property type="entry name" value="Stress/Tellurium_Resist"/>
</dbReference>
<dbReference type="PANTHER" id="PTHR32097:SF17">
    <property type="entry name" value="CAMP-BINDING PROTEIN 1-RELATED"/>
    <property type="match status" value="1"/>
</dbReference>
<dbReference type="PANTHER" id="PTHR32097">
    <property type="entry name" value="CAMP-BINDING PROTEIN 1-RELATED"/>
    <property type="match status" value="1"/>
</dbReference>
<keyword evidence="4" id="KW-1185">Reference proteome</keyword>
<dbReference type="InterPro" id="IPR003325">
    <property type="entry name" value="TerD"/>
</dbReference>
<dbReference type="Proteomes" id="UP000199514">
    <property type="component" value="Unassembled WGS sequence"/>
</dbReference>
<dbReference type="RefSeq" id="WP_091515962.1">
    <property type="nucleotide sequence ID" value="NZ_FOLE01000012.1"/>
</dbReference>
<proteinExistence type="predicted"/>
<dbReference type="EMBL" id="FOLE01000012">
    <property type="protein sequence ID" value="SFC90778.1"/>
    <property type="molecule type" value="Genomic_DNA"/>
</dbReference>
<protein>
    <submittedName>
        <fullName evidence="3">Tellurium resistance protein TerZ</fullName>
    </submittedName>
</protein>